<dbReference type="InterPro" id="IPR038369">
    <property type="entry name" value="SpoVAD_sf"/>
</dbReference>
<protein>
    <submittedName>
        <fullName evidence="1">Stage V sporulation protein AD</fullName>
    </submittedName>
</protein>
<dbReference type="SUPFAM" id="SSF53901">
    <property type="entry name" value="Thiolase-like"/>
    <property type="match status" value="1"/>
</dbReference>
<dbReference type="Pfam" id="PF07451">
    <property type="entry name" value="SpoVAD"/>
    <property type="match status" value="1"/>
</dbReference>
<dbReference type="AlphaFoldDB" id="A0A9X1V980"/>
<dbReference type="RefSeq" id="WP_241715347.1">
    <property type="nucleotide sequence ID" value="NZ_JALBUF010000008.1"/>
</dbReference>
<dbReference type="NCBIfam" id="NF006160">
    <property type="entry name" value="PRK08304.1"/>
    <property type="match status" value="1"/>
</dbReference>
<sequence length="337" mass="35749">MRIGQQTWAFHSHPRILGTGTAVGEKEGRGPLGKEFDLIFSDPYLGQESFEKAERKLLEEAQEKAVSKAGLTMEHVDFSVSGDLLPHNISANFAGRTNTKPLLGIYSACATSMEAVALCALLVDSDAAQYALASTSSHNSTAERVFRYPTEYGAQKPPTAHCTVTGAGAALIGKGISGPTIHYATIGKVVDLGVKSPWEMGAAMAPAATDTIVAHLKDTGLTVDDYDLIATGDLARVGHPIARELLLRQNIDVGDRFTDCGMLMYDPTQPEVFSGGSGPACCACVTFAHLLRRLQAGEWNRILVVATGALLSTVSAQQSETIPCIAHAVTIEAQTFS</sequence>
<proteinExistence type="predicted"/>
<gene>
    <name evidence="1" type="primary">spoVAD</name>
    <name evidence="1" type="ORF">MM817_02391</name>
</gene>
<dbReference type="Proteomes" id="UP001139263">
    <property type="component" value="Unassembled WGS sequence"/>
</dbReference>
<evidence type="ECO:0000313" key="1">
    <source>
        <dbReference type="EMBL" id="MCI0184096.1"/>
    </source>
</evidence>
<evidence type="ECO:0000313" key="2">
    <source>
        <dbReference type="Proteomes" id="UP001139263"/>
    </source>
</evidence>
<accession>A0A9X1V980</accession>
<organism evidence="1 2">
    <name type="scientific">Sulfoacidibacillus ferrooxidans</name>
    <dbReference type="NCBI Taxonomy" id="2005001"/>
    <lineage>
        <taxon>Bacteria</taxon>
        <taxon>Bacillati</taxon>
        <taxon>Bacillota</taxon>
        <taxon>Bacilli</taxon>
        <taxon>Bacillales</taxon>
        <taxon>Alicyclobacillaceae</taxon>
        <taxon>Sulfoacidibacillus</taxon>
    </lineage>
</organism>
<dbReference type="PIRSF" id="PIRSF011570">
    <property type="entry name" value="SpoVAD"/>
    <property type="match status" value="1"/>
</dbReference>
<dbReference type="NCBIfam" id="TIGR02845">
    <property type="entry name" value="spore_V_AD"/>
    <property type="match status" value="1"/>
</dbReference>
<name>A0A9X1V980_9BACL</name>
<dbReference type="InterPro" id="IPR016039">
    <property type="entry name" value="Thiolase-like"/>
</dbReference>
<dbReference type="GO" id="GO:0016746">
    <property type="term" value="F:acyltransferase activity"/>
    <property type="evidence" value="ECO:0007669"/>
    <property type="project" value="InterPro"/>
</dbReference>
<dbReference type="InterPro" id="IPR010894">
    <property type="entry name" value="SpoVAD"/>
</dbReference>
<reference evidence="1" key="1">
    <citation type="submission" date="2022-03" db="EMBL/GenBank/DDBJ databases">
        <title>Draft Genome Sequence of Firmicute Strain S0AB, a Heterotrophic Iron/Sulfur-Oxidizing Extreme Acidophile.</title>
        <authorList>
            <person name="Vergara E."/>
            <person name="Pakostova E."/>
            <person name="Johnson D.B."/>
            <person name="Holmes D.S."/>
        </authorList>
    </citation>
    <scope>NUCLEOTIDE SEQUENCE</scope>
    <source>
        <strain evidence="1">S0AB</strain>
    </source>
</reference>
<comment type="caution">
    <text evidence="1">The sequence shown here is derived from an EMBL/GenBank/DDBJ whole genome shotgun (WGS) entry which is preliminary data.</text>
</comment>
<dbReference type="NCBIfam" id="NF009069">
    <property type="entry name" value="PRK12404.1"/>
    <property type="match status" value="1"/>
</dbReference>
<dbReference type="Gene3D" id="3.40.47.40">
    <property type="entry name" value="Stage V sporulation protein AD"/>
    <property type="match status" value="1"/>
</dbReference>
<dbReference type="EMBL" id="JALBUF010000008">
    <property type="protein sequence ID" value="MCI0184096.1"/>
    <property type="molecule type" value="Genomic_DNA"/>
</dbReference>
<keyword evidence="2" id="KW-1185">Reference proteome</keyword>